<comment type="caution">
    <text evidence="1">The sequence shown here is derived from an EMBL/GenBank/DDBJ whole genome shotgun (WGS) entry which is preliminary data.</text>
</comment>
<dbReference type="AlphaFoldDB" id="A0A5B7D6I0"/>
<reference evidence="1 2" key="1">
    <citation type="submission" date="2019-05" db="EMBL/GenBank/DDBJ databases">
        <title>Another draft genome of Portunus trituberculatus and its Hox gene families provides insights of decapod evolution.</title>
        <authorList>
            <person name="Jeong J.-H."/>
            <person name="Song I."/>
            <person name="Kim S."/>
            <person name="Choi T."/>
            <person name="Kim D."/>
            <person name="Ryu S."/>
            <person name="Kim W."/>
        </authorList>
    </citation>
    <scope>NUCLEOTIDE SEQUENCE [LARGE SCALE GENOMIC DNA]</scope>
    <source>
        <tissue evidence="1">Muscle</tissue>
    </source>
</reference>
<dbReference type="EMBL" id="VSRR010000544">
    <property type="protein sequence ID" value="MPC16874.1"/>
    <property type="molecule type" value="Genomic_DNA"/>
</dbReference>
<protein>
    <submittedName>
        <fullName evidence="1">Uncharacterized protein</fullName>
    </submittedName>
</protein>
<gene>
    <name evidence="1" type="ORF">E2C01_009712</name>
</gene>
<organism evidence="1 2">
    <name type="scientific">Portunus trituberculatus</name>
    <name type="common">Swimming crab</name>
    <name type="synonym">Neptunus trituberculatus</name>
    <dbReference type="NCBI Taxonomy" id="210409"/>
    <lineage>
        <taxon>Eukaryota</taxon>
        <taxon>Metazoa</taxon>
        <taxon>Ecdysozoa</taxon>
        <taxon>Arthropoda</taxon>
        <taxon>Crustacea</taxon>
        <taxon>Multicrustacea</taxon>
        <taxon>Malacostraca</taxon>
        <taxon>Eumalacostraca</taxon>
        <taxon>Eucarida</taxon>
        <taxon>Decapoda</taxon>
        <taxon>Pleocyemata</taxon>
        <taxon>Brachyura</taxon>
        <taxon>Eubrachyura</taxon>
        <taxon>Portunoidea</taxon>
        <taxon>Portunidae</taxon>
        <taxon>Portuninae</taxon>
        <taxon>Portunus</taxon>
    </lineage>
</organism>
<sequence length="102" mass="12109">MEVLVWRSLYCGITLQLELTLLTEEPKYKCLLVGEEISNLESFQWSFEKQKAHLKVNKASWIWTFVVLCLHEQTQQLEHEQHVDFSSSLRLPEHSEVQESYN</sequence>
<keyword evidence="2" id="KW-1185">Reference proteome</keyword>
<accession>A0A5B7D6I0</accession>
<name>A0A5B7D6I0_PORTR</name>
<evidence type="ECO:0000313" key="1">
    <source>
        <dbReference type="EMBL" id="MPC16874.1"/>
    </source>
</evidence>
<dbReference type="Proteomes" id="UP000324222">
    <property type="component" value="Unassembled WGS sequence"/>
</dbReference>
<proteinExistence type="predicted"/>
<evidence type="ECO:0000313" key="2">
    <source>
        <dbReference type="Proteomes" id="UP000324222"/>
    </source>
</evidence>